<reference evidence="2 3" key="1">
    <citation type="submission" date="2017-02" db="EMBL/GenBank/DDBJ databases">
        <authorList>
            <person name="Peterson S.W."/>
        </authorList>
    </citation>
    <scope>NUCLEOTIDE SEQUENCE [LARGE SCALE GENOMIC DNA]</scope>
    <source>
        <strain evidence="2 3">DSM 22323</strain>
    </source>
</reference>
<dbReference type="CDD" id="cd00038">
    <property type="entry name" value="CAP_ED"/>
    <property type="match status" value="1"/>
</dbReference>
<sequence length="192" mass="22568">MFEELSTNIKKYIKLSEDEQKDLSEFFEEKSFKPKTVFLQAGEICQFEAYIKKGCVRIFYNGENGQEVTLAFAIEDWWVCDIASFSEQKPSRLYIETLEETEVLTLNLKTKEELLAKNPRLERFFRLLVQRNLSAIQNRLLNTISKSAAERYVEFIKFYPTIPQRVPQYYIASYLGVSPEFVSKIRKKLASQ</sequence>
<keyword evidence="3" id="KW-1185">Reference proteome</keyword>
<keyword evidence="2" id="KW-0808">Transferase</keyword>
<proteinExistence type="predicted"/>
<dbReference type="STRING" id="619805.SAMN05660477_01928"/>
<protein>
    <submittedName>
        <fullName evidence="2">cAMP-binding domain of CRP or a regulatory subunit of cAMP-dependent protein kinases</fullName>
    </submittedName>
</protein>
<dbReference type="EMBL" id="FUYZ01000006">
    <property type="protein sequence ID" value="SKB93760.1"/>
    <property type="molecule type" value="Genomic_DNA"/>
</dbReference>
<dbReference type="Pfam" id="PF00027">
    <property type="entry name" value="cNMP_binding"/>
    <property type="match status" value="1"/>
</dbReference>
<name>A0A1T5FC73_9FLAO</name>
<dbReference type="Gene3D" id="2.60.120.10">
    <property type="entry name" value="Jelly Rolls"/>
    <property type="match status" value="1"/>
</dbReference>
<keyword evidence="2" id="KW-0418">Kinase</keyword>
<dbReference type="RefSeq" id="WP_079667168.1">
    <property type="nucleotide sequence ID" value="NZ_FUYZ01000006.1"/>
</dbReference>
<dbReference type="OrthoDB" id="1092431at2"/>
<evidence type="ECO:0000313" key="2">
    <source>
        <dbReference type="EMBL" id="SKB93760.1"/>
    </source>
</evidence>
<evidence type="ECO:0000313" key="3">
    <source>
        <dbReference type="Proteomes" id="UP000191112"/>
    </source>
</evidence>
<dbReference type="InterPro" id="IPR018490">
    <property type="entry name" value="cNMP-bd_dom_sf"/>
</dbReference>
<dbReference type="PROSITE" id="PS50042">
    <property type="entry name" value="CNMP_BINDING_3"/>
    <property type="match status" value="1"/>
</dbReference>
<feature type="domain" description="Cyclic nucleotide-binding" evidence="1">
    <location>
        <begin position="11"/>
        <end position="123"/>
    </location>
</feature>
<organism evidence="2 3">
    <name type="scientific">Soonwooa buanensis</name>
    <dbReference type="NCBI Taxonomy" id="619805"/>
    <lineage>
        <taxon>Bacteria</taxon>
        <taxon>Pseudomonadati</taxon>
        <taxon>Bacteroidota</taxon>
        <taxon>Flavobacteriia</taxon>
        <taxon>Flavobacteriales</taxon>
        <taxon>Weeksellaceae</taxon>
        <taxon>Chryseobacterium group</taxon>
        <taxon>Soonwooa</taxon>
    </lineage>
</organism>
<gene>
    <name evidence="2" type="ORF">SAMN05660477_01928</name>
</gene>
<accession>A0A1T5FC73</accession>
<dbReference type="SUPFAM" id="SSF51206">
    <property type="entry name" value="cAMP-binding domain-like"/>
    <property type="match status" value="1"/>
</dbReference>
<dbReference type="InterPro" id="IPR014710">
    <property type="entry name" value="RmlC-like_jellyroll"/>
</dbReference>
<evidence type="ECO:0000259" key="1">
    <source>
        <dbReference type="PROSITE" id="PS50042"/>
    </source>
</evidence>
<dbReference type="AlphaFoldDB" id="A0A1T5FC73"/>
<dbReference type="GO" id="GO:0016301">
    <property type="term" value="F:kinase activity"/>
    <property type="evidence" value="ECO:0007669"/>
    <property type="project" value="UniProtKB-KW"/>
</dbReference>
<dbReference type="InterPro" id="IPR000595">
    <property type="entry name" value="cNMP-bd_dom"/>
</dbReference>
<dbReference type="Proteomes" id="UP000191112">
    <property type="component" value="Unassembled WGS sequence"/>
</dbReference>